<dbReference type="GO" id="GO:0032259">
    <property type="term" value="P:methylation"/>
    <property type="evidence" value="ECO:0007669"/>
    <property type="project" value="UniProtKB-KW"/>
</dbReference>
<protein>
    <submittedName>
        <fullName evidence="2">Demethylmenaquinone methyltransferase</fullName>
        <ecNumber evidence="2">2.1.1.163</ecNumber>
    </submittedName>
</protein>
<dbReference type="GO" id="GO:0043770">
    <property type="term" value="F:demethylmenaquinone methyltransferase activity"/>
    <property type="evidence" value="ECO:0007669"/>
    <property type="project" value="UniProtKB-EC"/>
</dbReference>
<dbReference type="SUPFAM" id="SSF53335">
    <property type="entry name" value="S-adenosyl-L-methionine-dependent methyltransferases"/>
    <property type="match status" value="1"/>
</dbReference>
<dbReference type="Pfam" id="PF08241">
    <property type="entry name" value="Methyltransf_11"/>
    <property type="match status" value="1"/>
</dbReference>
<dbReference type="InterPro" id="IPR013216">
    <property type="entry name" value="Methyltransf_11"/>
</dbReference>
<reference evidence="2 3" key="1">
    <citation type="submission" date="2017-03" db="EMBL/GenBank/DDBJ databases">
        <authorList>
            <person name="Afonso C.L."/>
            <person name="Miller P.J."/>
            <person name="Scott M.A."/>
            <person name="Spackman E."/>
            <person name="Goraichik I."/>
            <person name="Dimitrov K.M."/>
            <person name="Suarez D.L."/>
            <person name="Swayne D.E."/>
        </authorList>
    </citation>
    <scope>NUCLEOTIDE SEQUENCE [LARGE SCALE GENOMIC DNA]</scope>
    <source>
        <strain evidence="2 3">CECT 7639</strain>
    </source>
</reference>
<feature type="domain" description="Methyltransferase type 11" evidence="1">
    <location>
        <begin position="41"/>
        <end position="135"/>
    </location>
</feature>
<dbReference type="GO" id="GO:0008757">
    <property type="term" value="F:S-adenosylmethionine-dependent methyltransferase activity"/>
    <property type="evidence" value="ECO:0007669"/>
    <property type="project" value="InterPro"/>
</dbReference>
<evidence type="ECO:0000313" key="3">
    <source>
        <dbReference type="Proteomes" id="UP000193077"/>
    </source>
</evidence>
<dbReference type="OrthoDB" id="9777638at2"/>
<dbReference type="EMBL" id="FWFO01000003">
    <property type="protein sequence ID" value="SLN60390.1"/>
    <property type="molecule type" value="Genomic_DNA"/>
</dbReference>
<gene>
    <name evidence="2" type="primary">ubiE_3</name>
    <name evidence="2" type="ORF">TRL7639_03334</name>
</gene>
<evidence type="ECO:0000259" key="1">
    <source>
        <dbReference type="Pfam" id="PF08241"/>
    </source>
</evidence>
<dbReference type="PANTHER" id="PTHR43861">
    <property type="entry name" value="TRANS-ACONITATE 2-METHYLTRANSFERASE-RELATED"/>
    <property type="match status" value="1"/>
</dbReference>
<keyword evidence="2" id="KW-0808">Transferase</keyword>
<dbReference type="EC" id="2.1.1.163" evidence="2"/>
<accession>A0A1Y5THE1</accession>
<keyword evidence="2" id="KW-0489">Methyltransferase</keyword>
<evidence type="ECO:0000313" key="2">
    <source>
        <dbReference type="EMBL" id="SLN60390.1"/>
    </source>
</evidence>
<keyword evidence="3" id="KW-1185">Reference proteome</keyword>
<organism evidence="2 3">
    <name type="scientific">Falsiruegeria litorea R37</name>
    <dbReference type="NCBI Taxonomy" id="1200284"/>
    <lineage>
        <taxon>Bacteria</taxon>
        <taxon>Pseudomonadati</taxon>
        <taxon>Pseudomonadota</taxon>
        <taxon>Alphaproteobacteria</taxon>
        <taxon>Rhodobacterales</taxon>
        <taxon>Roseobacteraceae</taxon>
        <taxon>Falsiruegeria</taxon>
    </lineage>
</organism>
<dbReference type="PANTHER" id="PTHR43861:SF1">
    <property type="entry name" value="TRANS-ACONITATE 2-METHYLTRANSFERASE"/>
    <property type="match status" value="1"/>
</dbReference>
<dbReference type="RefSeq" id="WP_085796991.1">
    <property type="nucleotide sequence ID" value="NZ_FWFO01000003.1"/>
</dbReference>
<name>A0A1Y5THE1_9RHOB</name>
<proteinExistence type="predicted"/>
<dbReference type="Gene3D" id="3.40.50.150">
    <property type="entry name" value="Vaccinia Virus protein VP39"/>
    <property type="match status" value="1"/>
</dbReference>
<dbReference type="CDD" id="cd02440">
    <property type="entry name" value="AdoMet_MTases"/>
    <property type="match status" value="1"/>
</dbReference>
<dbReference type="InterPro" id="IPR029063">
    <property type="entry name" value="SAM-dependent_MTases_sf"/>
</dbReference>
<dbReference type="Proteomes" id="UP000193077">
    <property type="component" value="Unassembled WGS sequence"/>
</dbReference>
<dbReference type="AlphaFoldDB" id="A0A1Y5THE1"/>
<sequence>MDWKAIAEPWLRVEAETDAAHAPVLDGLIARAGLHRGQSVLDIGPGGGVSLLAAAKTVGPTGHITGVEIAPPFAERALARVPGNVAVQVGDAADYPFMGREFDAAISMLGVMFFANPSRAFAHIRTALKPGAVLTFACWGAPEANHWFDAPARVADQVFGAGPAFNPNAPGPLSLSDADKISRLLNGAGWTVEIDTQDLFLTPRGGPEEVARLYMTVGAAAMRMGAEKAKGTLGKSHRDAVRSKLIDVFSEMTVGDTVRVPAQVHYVRATA</sequence>